<name>A0A0J8U4N8_9MYCO</name>
<protein>
    <recommendedName>
        <fullName evidence="4">Helix-turn-helix domain-containing protein</fullName>
    </recommendedName>
</protein>
<dbReference type="Proteomes" id="UP000037594">
    <property type="component" value="Unassembled WGS sequence"/>
</dbReference>
<dbReference type="AlphaFoldDB" id="A0A0J8U4N8"/>
<accession>A0A0J8U4N8</accession>
<evidence type="ECO:0008006" key="4">
    <source>
        <dbReference type="Google" id="ProtNLM"/>
    </source>
</evidence>
<gene>
    <name evidence="2" type="ORF">ACT17_20710</name>
</gene>
<dbReference type="PATRIC" id="fig|451644.5.peg.4282"/>
<comment type="caution">
    <text evidence="2">The sequence shown here is derived from an EMBL/GenBank/DDBJ whole genome shotgun (WGS) entry which is preliminary data.</text>
</comment>
<evidence type="ECO:0000313" key="2">
    <source>
        <dbReference type="EMBL" id="KMV16386.1"/>
    </source>
</evidence>
<feature type="compositionally biased region" description="Basic residues" evidence="1">
    <location>
        <begin position="88"/>
        <end position="100"/>
    </location>
</feature>
<sequence>MIRILLVLILAAAAIIDDPVYSVEKSAEILCVSPSFLREQLRKRRFAGYKAAGRWMMRESQIRAAMDAMSTEANAPEPASPAGLPPRSKIRRRVHARISA</sequence>
<dbReference type="EMBL" id="LFOD01000021">
    <property type="protein sequence ID" value="KMV16386.1"/>
    <property type="molecule type" value="Genomic_DNA"/>
</dbReference>
<evidence type="ECO:0000313" key="3">
    <source>
        <dbReference type="Proteomes" id="UP000037594"/>
    </source>
</evidence>
<proteinExistence type="predicted"/>
<organism evidence="2 3">
    <name type="scientific">Mycolicibacterium conceptionense</name>
    <dbReference type="NCBI Taxonomy" id="451644"/>
    <lineage>
        <taxon>Bacteria</taxon>
        <taxon>Bacillati</taxon>
        <taxon>Actinomycetota</taxon>
        <taxon>Actinomycetes</taxon>
        <taxon>Mycobacteriales</taxon>
        <taxon>Mycobacteriaceae</taxon>
        <taxon>Mycolicibacterium</taxon>
    </lineage>
</organism>
<evidence type="ECO:0000256" key="1">
    <source>
        <dbReference type="SAM" id="MobiDB-lite"/>
    </source>
</evidence>
<feature type="region of interest" description="Disordered" evidence="1">
    <location>
        <begin position="68"/>
        <end position="100"/>
    </location>
</feature>
<reference evidence="2 3" key="1">
    <citation type="submission" date="2015-06" db="EMBL/GenBank/DDBJ databases">
        <title>Genome sequence of Mycobacterium conceptionense strain MLE.</title>
        <authorList>
            <person name="Greninger A.L."/>
            <person name="Cunningham G."/>
            <person name="Chiu C.Y."/>
            <person name="Miller S."/>
        </authorList>
    </citation>
    <scope>NUCLEOTIDE SEQUENCE [LARGE SCALE GENOMIC DNA]</scope>
    <source>
        <strain evidence="2 3">MLE</strain>
    </source>
</reference>